<dbReference type="NCBIfam" id="TIGR00254">
    <property type="entry name" value="GGDEF"/>
    <property type="match status" value="1"/>
</dbReference>
<dbReference type="PANTHER" id="PTHR45138:SF9">
    <property type="entry name" value="DIGUANYLATE CYCLASE DGCM-RELATED"/>
    <property type="match status" value="1"/>
</dbReference>
<organism evidence="3 4">
    <name type="scientific">Pelotomaculum schinkii</name>
    <dbReference type="NCBI Taxonomy" id="78350"/>
    <lineage>
        <taxon>Bacteria</taxon>
        <taxon>Bacillati</taxon>
        <taxon>Bacillota</taxon>
        <taxon>Clostridia</taxon>
        <taxon>Eubacteriales</taxon>
        <taxon>Desulfotomaculaceae</taxon>
        <taxon>Pelotomaculum</taxon>
    </lineage>
</organism>
<evidence type="ECO:0000313" key="4">
    <source>
        <dbReference type="Proteomes" id="UP000298324"/>
    </source>
</evidence>
<dbReference type="CDD" id="cd01949">
    <property type="entry name" value="GGDEF"/>
    <property type="match status" value="1"/>
</dbReference>
<dbReference type="PROSITE" id="PS50887">
    <property type="entry name" value="GGDEF"/>
    <property type="match status" value="1"/>
</dbReference>
<dbReference type="Pfam" id="PF00990">
    <property type="entry name" value="GGDEF"/>
    <property type="match status" value="1"/>
</dbReference>
<dbReference type="Gene3D" id="3.30.70.270">
    <property type="match status" value="1"/>
</dbReference>
<keyword evidence="4" id="KW-1185">Reference proteome</keyword>
<dbReference type="InterPro" id="IPR043128">
    <property type="entry name" value="Rev_trsase/Diguanyl_cyclase"/>
</dbReference>
<comment type="caution">
    <text evidence="3">The sequence shown here is derived from an EMBL/GenBank/DDBJ whole genome shotgun (WGS) entry which is preliminary data.</text>
</comment>
<name>A0A4Y7RCY3_9FIRM</name>
<dbReference type="InterPro" id="IPR029787">
    <property type="entry name" value="Nucleotide_cyclase"/>
</dbReference>
<proteinExistence type="predicted"/>
<dbReference type="Proteomes" id="UP000298324">
    <property type="component" value="Unassembled WGS sequence"/>
</dbReference>
<feature type="domain" description="GGDEF" evidence="2">
    <location>
        <begin position="134"/>
        <end position="258"/>
    </location>
</feature>
<keyword evidence="1" id="KW-1133">Transmembrane helix</keyword>
<dbReference type="FunFam" id="3.30.70.270:FF:000001">
    <property type="entry name" value="Diguanylate cyclase domain protein"/>
    <property type="match status" value="1"/>
</dbReference>
<dbReference type="PANTHER" id="PTHR45138">
    <property type="entry name" value="REGULATORY COMPONENTS OF SENSORY TRANSDUCTION SYSTEM"/>
    <property type="match status" value="1"/>
</dbReference>
<dbReference type="RefSeq" id="WP_190238996.1">
    <property type="nucleotide sequence ID" value="NZ_QFGA01000001.1"/>
</dbReference>
<dbReference type="SUPFAM" id="SSF55073">
    <property type="entry name" value="Nucleotide cyclase"/>
    <property type="match status" value="1"/>
</dbReference>
<feature type="transmembrane region" description="Helical" evidence="1">
    <location>
        <begin position="14"/>
        <end position="32"/>
    </location>
</feature>
<feature type="transmembrane region" description="Helical" evidence="1">
    <location>
        <begin position="76"/>
        <end position="97"/>
    </location>
</feature>
<dbReference type="InterPro" id="IPR000160">
    <property type="entry name" value="GGDEF_dom"/>
</dbReference>
<gene>
    <name evidence="3" type="primary">pleD_1</name>
    <name evidence="3" type="ORF">Psch_00418</name>
</gene>
<dbReference type="SMART" id="SM00267">
    <property type="entry name" value="GGDEF"/>
    <property type="match status" value="1"/>
</dbReference>
<dbReference type="AlphaFoldDB" id="A0A4Y7RCY3"/>
<keyword evidence="1" id="KW-0472">Membrane</keyword>
<dbReference type="EMBL" id="QFGA01000001">
    <property type="protein sequence ID" value="TEB06885.1"/>
    <property type="molecule type" value="Genomic_DNA"/>
</dbReference>
<feature type="transmembrane region" description="Helical" evidence="1">
    <location>
        <begin position="44"/>
        <end position="64"/>
    </location>
</feature>
<evidence type="ECO:0000259" key="2">
    <source>
        <dbReference type="PROSITE" id="PS50887"/>
    </source>
</evidence>
<sequence length="258" mass="29352">MAFPFNSNLDLESIILKPILMLSSFILFFSLWKLYRVYIRERSWAFSLIGIGLYAIGTTINFMFEFNSETPVIIDYTKNGFMALGMSVFTIGIMMIVRQLISMANTDPITGLYNNRFLHNILDHELKRSKRYGLPLSIIFIDLNNFKNVNDLMGHSIGDVVLRKVSEKLLESVRATDVLARYGGDEFVVLMPQTESSSSKIIIKRLQEAVCNLDLPGDSKISLSFGIAGYPEDGDNADQLLNIADRRMYENKYLSENK</sequence>
<evidence type="ECO:0000256" key="1">
    <source>
        <dbReference type="SAM" id="Phobius"/>
    </source>
</evidence>
<keyword evidence="1" id="KW-0812">Transmembrane</keyword>
<protein>
    <submittedName>
        <fullName evidence="3">Response regulator PleD</fullName>
    </submittedName>
</protein>
<evidence type="ECO:0000313" key="3">
    <source>
        <dbReference type="EMBL" id="TEB06885.1"/>
    </source>
</evidence>
<accession>A0A4Y7RCY3</accession>
<reference evidence="3 4" key="1">
    <citation type="journal article" date="2018" name="Environ. Microbiol.">
        <title>Novel energy conservation strategies and behaviour of Pelotomaculum schinkii driving syntrophic propionate catabolism.</title>
        <authorList>
            <person name="Hidalgo-Ahumada C.A.P."/>
            <person name="Nobu M.K."/>
            <person name="Narihiro T."/>
            <person name="Tamaki H."/>
            <person name="Liu W.T."/>
            <person name="Kamagata Y."/>
            <person name="Stams A.J.M."/>
            <person name="Imachi H."/>
            <person name="Sousa D.Z."/>
        </authorList>
    </citation>
    <scope>NUCLEOTIDE SEQUENCE [LARGE SCALE GENOMIC DNA]</scope>
    <source>
        <strain evidence="3 4">HH</strain>
    </source>
</reference>
<dbReference type="GO" id="GO:0052621">
    <property type="term" value="F:diguanylate cyclase activity"/>
    <property type="evidence" value="ECO:0007669"/>
    <property type="project" value="TreeGrafter"/>
</dbReference>
<dbReference type="InterPro" id="IPR050469">
    <property type="entry name" value="Diguanylate_Cyclase"/>
</dbReference>